<dbReference type="EMBL" id="ML996113">
    <property type="protein sequence ID" value="KAF2737805.1"/>
    <property type="molecule type" value="Genomic_DNA"/>
</dbReference>
<feature type="chain" id="PRO_5040380365" evidence="1">
    <location>
        <begin position="23"/>
        <end position="225"/>
    </location>
</feature>
<dbReference type="AlphaFoldDB" id="A0A9P4V6V7"/>
<dbReference type="OrthoDB" id="3689315at2759"/>
<organism evidence="2 3">
    <name type="scientific">Polyplosphaeria fusca</name>
    <dbReference type="NCBI Taxonomy" id="682080"/>
    <lineage>
        <taxon>Eukaryota</taxon>
        <taxon>Fungi</taxon>
        <taxon>Dikarya</taxon>
        <taxon>Ascomycota</taxon>
        <taxon>Pezizomycotina</taxon>
        <taxon>Dothideomycetes</taxon>
        <taxon>Pleosporomycetidae</taxon>
        <taxon>Pleosporales</taxon>
        <taxon>Tetraplosphaeriaceae</taxon>
        <taxon>Polyplosphaeria</taxon>
    </lineage>
</organism>
<proteinExistence type="predicted"/>
<protein>
    <submittedName>
        <fullName evidence="2">Uncharacterized protein</fullName>
    </submittedName>
</protein>
<evidence type="ECO:0000256" key="1">
    <source>
        <dbReference type="SAM" id="SignalP"/>
    </source>
</evidence>
<sequence length="225" mass="22368">MRSASVALVLSATAVAAQSTQANVTLLNFNRFLLPLSTLTLKGSDSTATTYEHICTGSAGLNITSAATPSGTTAVPSTITSAVSATANARVRRADNATSLCEPFTLIQGPSTYQYHLTDPTPDAWTLDINCNWQGALSTADVTCTDSSNGTLANAATQSAATTTTTLTLKASEITELYQTAVVAAATSAGASSSSSSGIAAGLALPTGGVALVGGAAGLLAAFAL</sequence>
<dbReference type="Proteomes" id="UP000799444">
    <property type="component" value="Unassembled WGS sequence"/>
</dbReference>
<accession>A0A9P4V6V7</accession>
<evidence type="ECO:0000313" key="3">
    <source>
        <dbReference type="Proteomes" id="UP000799444"/>
    </source>
</evidence>
<name>A0A9P4V6V7_9PLEO</name>
<comment type="caution">
    <text evidence="2">The sequence shown here is derived from an EMBL/GenBank/DDBJ whole genome shotgun (WGS) entry which is preliminary data.</text>
</comment>
<keyword evidence="3" id="KW-1185">Reference proteome</keyword>
<gene>
    <name evidence="2" type="ORF">EJ04DRAFT_87139</name>
</gene>
<keyword evidence="1" id="KW-0732">Signal</keyword>
<reference evidence="2" key="1">
    <citation type="journal article" date="2020" name="Stud. Mycol.">
        <title>101 Dothideomycetes genomes: a test case for predicting lifestyles and emergence of pathogens.</title>
        <authorList>
            <person name="Haridas S."/>
            <person name="Albert R."/>
            <person name="Binder M."/>
            <person name="Bloem J."/>
            <person name="Labutti K."/>
            <person name="Salamov A."/>
            <person name="Andreopoulos B."/>
            <person name="Baker S."/>
            <person name="Barry K."/>
            <person name="Bills G."/>
            <person name="Bluhm B."/>
            <person name="Cannon C."/>
            <person name="Castanera R."/>
            <person name="Culley D."/>
            <person name="Daum C."/>
            <person name="Ezra D."/>
            <person name="Gonzalez J."/>
            <person name="Henrissat B."/>
            <person name="Kuo A."/>
            <person name="Liang C."/>
            <person name="Lipzen A."/>
            <person name="Lutzoni F."/>
            <person name="Magnuson J."/>
            <person name="Mondo S."/>
            <person name="Nolan M."/>
            <person name="Ohm R."/>
            <person name="Pangilinan J."/>
            <person name="Park H.-J."/>
            <person name="Ramirez L."/>
            <person name="Alfaro M."/>
            <person name="Sun H."/>
            <person name="Tritt A."/>
            <person name="Yoshinaga Y."/>
            <person name="Zwiers L.-H."/>
            <person name="Turgeon B."/>
            <person name="Goodwin S."/>
            <person name="Spatafora J."/>
            <person name="Crous P."/>
            <person name="Grigoriev I."/>
        </authorList>
    </citation>
    <scope>NUCLEOTIDE SEQUENCE</scope>
    <source>
        <strain evidence="2">CBS 125425</strain>
    </source>
</reference>
<feature type="signal peptide" evidence="1">
    <location>
        <begin position="1"/>
        <end position="22"/>
    </location>
</feature>
<evidence type="ECO:0000313" key="2">
    <source>
        <dbReference type="EMBL" id="KAF2737805.1"/>
    </source>
</evidence>